<proteinExistence type="predicted"/>
<evidence type="ECO:0000313" key="2">
    <source>
        <dbReference type="EMBL" id="WPJ97078.1"/>
    </source>
</evidence>
<dbReference type="RefSeq" id="WP_319833929.1">
    <property type="nucleotide sequence ID" value="NZ_CP138858.1"/>
</dbReference>
<feature type="signal peptide" evidence="1">
    <location>
        <begin position="1"/>
        <end position="22"/>
    </location>
</feature>
<gene>
    <name evidence="2" type="ORF">SH580_05080</name>
</gene>
<evidence type="ECO:0000313" key="3">
    <source>
        <dbReference type="Proteomes" id="UP001324993"/>
    </source>
</evidence>
<name>A0ABZ0RPK6_9BACT</name>
<keyword evidence="1" id="KW-0732">Signal</keyword>
<protein>
    <recommendedName>
        <fullName evidence="4">PEP-CTERM protein-sorting domain-containing protein</fullName>
    </recommendedName>
</protein>
<keyword evidence="3" id="KW-1185">Reference proteome</keyword>
<accession>A0ABZ0RPK6</accession>
<sequence>MNKKILPFLSLAPVLLASWSHAAEITWGSATNITGDSDVSTDGSLVVAASFNTGFASIVVNDVTFAGGGNNANMRDSDTYGAALSYDVTKNADAAYAEDVSPFNALSPNYQNLLGSGLWDDSGSTAEAFTIGGLSINQEYQIQIWAQDARSGKEGNALTIAGAEGVSMLYTDRDTAGGLGQYVIGTFTADAATQSFTFDVDSNWHVNAVQVRSIPEPQTFSLLAASCALLFVMCNRRKHS</sequence>
<reference evidence="2 3" key="1">
    <citation type="submission" date="2023-11" db="EMBL/GenBank/DDBJ databases">
        <title>Coraliomargarita sp. nov., isolated from marine algae.</title>
        <authorList>
            <person name="Lee J.K."/>
            <person name="Baek J.H."/>
            <person name="Kim J.M."/>
            <person name="Choi D.G."/>
            <person name="Jeon C.O."/>
        </authorList>
    </citation>
    <scope>NUCLEOTIDE SEQUENCE [LARGE SCALE GENOMIC DNA]</scope>
    <source>
        <strain evidence="2 3">J2-16</strain>
    </source>
</reference>
<organism evidence="2 3">
    <name type="scientific">Coraliomargarita algicola</name>
    <dbReference type="NCBI Taxonomy" id="3092156"/>
    <lineage>
        <taxon>Bacteria</taxon>
        <taxon>Pseudomonadati</taxon>
        <taxon>Verrucomicrobiota</taxon>
        <taxon>Opitutia</taxon>
        <taxon>Puniceicoccales</taxon>
        <taxon>Coraliomargaritaceae</taxon>
        <taxon>Coraliomargarita</taxon>
    </lineage>
</organism>
<evidence type="ECO:0008006" key="4">
    <source>
        <dbReference type="Google" id="ProtNLM"/>
    </source>
</evidence>
<dbReference type="Proteomes" id="UP001324993">
    <property type="component" value="Chromosome"/>
</dbReference>
<evidence type="ECO:0000256" key="1">
    <source>
        <dbReference type="SAM" id="SignalP"/>
    </source>
</evidence>
<dbReference type="EMBL" id="CP138858">
    <property type="protein sequence ID" value="WPJ97078.1"/>
    <property type="molecule type" value="Genomic_DNA"/>
</dbReference>
<feature type="chain" id="PRO_5046016719" description="PEP-CTERM protein-sorting domain-containing protein" evidence="1">
    <location>
        <begin position="23"/>
        <end position="240"/>
    </location>
</feature>